<evidence type="ECO:0000256" key="1">
    <source>
        <dbReference type="ARBA" id="ARBA00022737"/>
    </source>
</evidence>
<evidence type="ECO:0000256" key="3">
    <source>
        <dbReference type="SAM" id="Phobius"/>
    </source>
</evidence>
<dbReference type="GO" id="GO:0030424">
    <property type="term" value="C:axon"/>
    <property type="evidence" value="ECO:0007669"/>
    <property type="project" value="TreeGrafter"/>
</dbReference>
<dbReference type="Pfam" id="PF26428">
    <property type="entry name" value="Zwei_Ig_N"/>
    <property type="match status" value="1"/>
</dbReference>
<feature type="chain" id="PRO_5009311771" evidence="4">
    <location>
        <begin position="21"/>
        <end position="290"/>
    </location>
</feature>
<dbReference type="CDD" id="cd00096">
    <property type="entry name" value="Ig"/>
    <property type="match status" value="1"/>
</dbReference>
<dbReference type="AlphaFoldDB" id="A0A1I7Y6N1"/>
<dbReference type="InterPro" id="IPR007110">
    <property type="entry name" value="Ig-like_dom"/>
</dbReference>
<feature type="domain" description="Ig-like" evidence="5">
    <location>
        <begin position="34"/>
        <end position="124"/>
    </location>
</feature>
<organism evidence="6 7">
    <name type="scientific">Steinernema glaseri</name>
    <dbReference type="NCBI Taxonomy" id="37863"/>
    <lineage>
        <taxon>Eukaryota</taxon>
        <taxon>Metazoa</taxon>
        <taxon>Ecdysozoa</taxon>
        <taxon>Nematoda</taxon>
        <taxon>Chromadorea</taxon>
        <taxon>Rhabditida</taxon>
        <taxon>Tylenchina</taxon>
        <taxon>Panagrolaimomorpha</taxon>
        <taxon>Strongyloidoidea</taxon>
        <taxon>Steinernematidae</taxon>
        <taxon>Steinernema</taxon>
    </lineage>
</organism>
<dbReference type="SUPFAM" id="SSF48726">
    <property type="entry name" value="Immunoglobulin"/>
    <property type="match status" value="2"/>
</dbReference>
<dbReference type="WBParaSite" id="L893_g13280.t1">
    <property type="protein sequence ID" value="L893_g13280.t1"/>
    <property type="gene ID" value="L893_g13280"/>
</dbReference>
<dbReference type="GO" id="GO:0070593">
    <property type="term" value="P:dendrite self-avoidance"/>
    <property type="evidence" value="ECO:0007669"/>
    <property type="project" value="TreeGrafter"/>
</dbReference>
<keyword evidence="1" id="KW-0677">Repeat</keyword>
<keyword evidence="6" id="KW-1185">Reference proteome</keyword>
<keyword evidence="3" id="KW-1133">Transmembrane helix</keyword>
<feature type="transmembrane region" description="Helical" evidence="3">
    <location>
        <begin position="248"/>
        <end position="272"/>
    </location>
</feature>
<evidence type="ECO:0000313" key="7">
    <source>
        <dbReference type="WBParaSite" id="L893_g13280.t1"/>
    </source>
</evidence>
<evidence type="ECO:0000259" key="5">
    <source>
        <dbReference type="PROSITE" id="PS50835"/>
    </source>
</evidence>
<dbReference type="Proteomes" id="UP000095287">
    <property type="component" value="Unplaced"/>
</dbReference>
<keyword evidence="4" id="KW-0732">Signal</keyword>
<name>A0A1I7Y6N1_9BILA</name>
<keyword evidence="3" id="KW-0812">Transmembrane</keyword>
<dbReference type="InterPro" id="IPR003599">
    <property type="entry name" value="Ig_sub"/>
</dbReference>
<dbReference type="SMART" id="SM00408">
    <property type="entry name" value="IGc2"/>
    <property type="match status" value="1"/>
</dbReference>
<feature type="signal peptide" evidence="4">
    <location>
        <begin position="1"/>
        <end position="20"/>
    </location>
</feature>
<dbReference type="GO" id="GO:0098632">
    <property type="term" value="F:cell-cell adhesion mediator activity"/>
    <property type="evidence" value="ECO:0007669"/>
    <property type="project" value="TreeGrafter"/>
</dbReference>
<dbReference type="InterPro" id="IPR003598">
    <property type="entry name" value="Ig_sub2"/>
</dbReference>
<dbReference type="Pfam" id="PF13927">
    <property type="entry name" value="Ig_3"/>
    <property type="match status" value="1"/>
</dbReference>
<reference evidence="7" key="1">
    <citation type="submission" date="2016-11" db="UniProtKB">
        <authorList>
            <consortium name="WormBaseParasite"/>
        </authorList>
    </citation>
    <scope>IDENTIFICATION</scope>
</reference>
<dbReference type="PANTHER" id="PTHR10075">
    <property type="entry name" value="BASIGIN RELATED"/>
    <property type="match status" value="1"/>
</dbReference>
<dbReference type="PANTHER" id="PTHR10075:SF104">
    <property type="entry name" value="BASIGIN, ISOFORM G"/>
    <property type="match status" value="1"/>
</dbReference>
<proteinExistence type="predicted"/>
<dbReference type="InterPro" id="IPR058814">
    <property type="entry name" value="ZIG1/7_N"/>
</dbReference>
<dbReference type="GO" id="GO:0007411">
    <property type="term" value="P:axon guidance"/>
    <property type="evidence" value="ECO:0007669"/>
    <property type="project" value="TreeGrafter"/>
</dbReference>
<feature type="domain" description="Ig-like" evidence="5">
    <location>
        <begin position="133"/>
        <end position="236"/>
    </location>
</feature>
<dbReference type="SMART" id="SM00409">
    <property type="entry name" value="IG"/>
    <property type="match status" value="2"/>
</dbReference>
<dbReference type="GO" id="GO:0005886">
    <property type="term" value="C:plasma membrane"/>
    <property type="evidence" value="ECO:0007669"/>
    <property type="project" value="TreeGrafter"/>
</dbReference>
<dbReference type="InterPro" id="IPR013783">
    <property type="entry name" value="Ig-like_fold"/>
</dbReference>
<protein>
    <submittedName>
        <fullName evidence="7">Ig-like domain-containing protein</fullName>
    </submittedName>
</protein>
<keyword evidence="3" id="KW-0472">Membrane</keyword>
<dbReference type="GO" id="GO:0007156">
    <property type="term" value="P:homophilic cell adhesion via plasma membrane adhesion molecules"/>
    <property type="evidence" value="ECO:0007669"/>
    <property type="project" value="TreeGrafter"/>
</dbReference>
<sequence>MVHRLLSLTVFFIVFTGATASTLQAEGSLAFLMPVEAGKSSFANPLRATEPLTLWCQVRDRRNGLVQKIDTAYFTWISGGKMHHEAEATLSDDEKNATLKLEDLEVTKAGRYTCHISAKGQNVSGNIEVFARPVLHTMGQGISYDAHEDDAYHFDASGHTVTDGTDDEVFTCPVFGHPPPNIVWTFNGNHPLPEGAKPSEDGAKLVIDKVDKSHEGTYRCNATSTFTVGSQKSTYSVLLDRPLRVKHWLSFLVPLVLIFIILVVLAIVISLCECRRKKNEQQLLEPVTEE</sequence>
<evidence type="ECO:0000313" key="6">
    <source>
        <dbReference type="Proteomes" id="UP000095287"/>
    </source>
</evidence>
<evidence type="ECO:0000256" key="4">
    <source>
        <dbReference type="SAM" id="SignalP"/>
    </source>
</evidence>
<dbReference type="InterPro" id="IPR036179">
    <property type="entry name" value="Ig-like_dom_sf"/>
</dbReference>
<evidence type="ECO:0000256" key="2">
    <source>
        <dbReference type="ARBA" id="ARBA00023319"/>
    </source>
</evidence>
<accession>A0A1I7Y6N1</accession>
<keyword evidence="2" id="KW-0393">Immunoglobulin domain</keyword>
<dbReference type="Gene3D" id="2.60.40.10">
    <property type="entry name" value="Immunoglobulins"/>
    <property type="match status" value="2"/>
</dbReference>
<dbReference type="PROSITE" id="PS50835">
    <property type="entry name" value="IG_LIKE"/>
    <property type="match status" value="2"/>
</dbReference>